<evidence type="ECO:0000313" key="1">
    <source>
        <dbReference type="EMBL" id="KAA9340598.1"/>
    </source>
</evidence>
<reference evidence="1 2" key="1">
    <citation type="submission" date="2019-09" db="EMBL/GenBank/DDBJ databases">
        <title>Genome sequence of Adhaeribacter sp. M2.</title>
        <authorList>
            <person name="Srinivasan S."/>
        </authorList>
    </citation>
    <scope>NUCLEOTIDE SEQUENCE [LARGE SCALE GENOMIC DNA]</scope>
    <source>
        <strain evidence="1 2">M2</strain>
    </source>
</reference>
<organism evidence="1 2">
    <name type="scientific">Adhaeribacter soli</name>
    <dbReference type="NCBI Taxonomy" id="2607655"/>
    <lineage>
        <taxon>Bacteria</taxon>
        <taxon>Pseudomonadati</taxon>
        <taxon>Bacteroidota</taxon>
        <taxon>Cytophagia</taxon>
        <taxon>Cytophagales</taxon>
        <taxon>Hymenobacteraceae</taxon>
        <taxon>Adhaeribacter</taxon>
    </lineage>
</organism>
<protein>
    <submittedName>
        <fullName evidence="1">DUF2851 family protein</fullName>
    </submittedName>
</protein>
<dbReference type="InterPro" id="IPR021272">
    <property type="entry name" value="DUF2851"/>
</dbReference>
<comment type="caution">
    <text evidence="1">The sequence shown here is derived from an EMBL/GenBank/DDBJ whole genome shotgun (WGS) entry which is preliminary data.</text>
</comment>
<dbReference type="Pfam" id="PF11013">
    <property type="entry name" value="DUF2851"/>
    <property type="match status" value="1"/>
</dbReference>
<dbReference type="AlphaFoldDB" id="A0A5N1J1H7"/>
<evidence type="ECO:0000313" key="2">
    <source>
        <dbReference type="Proteomes" id="UP000326570"/>
    </source>
</evidence>
<name>A0A5N1J1H7_9BACT</name>
<dbReference type="Proteomes" id="UP000326570">
    <property type="component" value="Unassembled WGS sequence"/>
</dbReference>
<dbReference type="RefSeq" id="WP_150902510.1">
    <property type="nucleotide sequence ID" value="NZ_VTWT01000002.1"/>
</dbReference>
<keyword evidence="2" id="KW-1185">Reference proteome</keyword>
<sequence>MTEDFLAYIWKFQYFNKENLRTAGNEELVVLKPGNLNTNAGPDFQQASIRINDIVWVGSVEFHVKASNWQRHAHTTDGKYDQVILHVVWENDATVLRTDQTPVPVLALKELVSPNLLQTYQNLKKAKAAIPCEAFLPTVPAITKTFMLERVLLERLEEKAQRIREIYRHSGNNWEETLYKIMLVGFGFKINQNGFSKLAQALPFKILQKHQYESLQTEALLFGQAGFLAENHTDPYLLQLRREYLFLKHKYDLPPALQPSDWNFLRLRPANFPTVRLSQLAVLISARPHWFSTLTGNLRLKELEAFFKVNPSGYWQKHYMPEREANFKIGALGKSSVHLLLINVVAPLLVAYAREMDQPALVEKALHLLEALPPEKNHILEAFQQMGFENKSAAQSQGLLSLGQNYCQPVHCLQCAIGNSILKRSKTAA</sequence>
<accession>A0A5N1J1H7</accession>
<dbReference type="EMBL" id="VTWT01000002">
    <property type="protein sequence ID" value="KAA9340598.1"/>
    <property type="molecule type" value="Genomic_DNA"/>
</dbReference>
<gene>
    <name evidence="1" type="ORF">F0P94_03985</name>
</gene>
<proteinExistence type="predicted"/>